<sequence>AAGFNERKGQVLALLAREGDWVSCREVAEAFGISQSNAGVLLHGYSGDGLTRRRKVSPPVGRFYYEFKIGESGRKKLIWLLGRNLAQAPLPGFEGEEVGRPKVLKPRLLKPRVVKRVVRPKILREER</sequence>
<accession>X1RS45</accession>
<dbReference type="InterPro" id="IPR036390">
    <property type="entry name" value="WH_DNA-bd_sf"/>
</dbReference>
<dbReference type="AlphaFoldDB" id="X1RS45"/>
<dbReference type="EMBL" id="BARW01000812">
    <property type="protein sequence ID" value="GAI69806.1"/>
    <property type="molecule type" value="Genomic_DNA"/>
</dbReference>
<gene>
    <name evidence="1" type="ORF">S12H4_03035</name>
</gene>
<name>X1RS45_9ZZZZ</name>
<protein>
    <recommendedName>
        <fullName evidence="2">HTH marR-type domain-containing protein</fullName>
    </recommendedName>
</protein>
<organism evidence="1">
    <name type="scientific">marine sediment metagenome</name>
    <dbReference type="NCBI Taxonomy" id="412755"/>
    <lineage>
        <taxon>unclassified sequences</taxon>
        <taxon>metagenomes</taxon>
        <taxon>ecological metagenomes</taxon>
    </lineage>
</organism>
<evidence type="ECO:0000313" key="1">
    <source>
        <dbReference type="EMBL" id="GAI69806.1"/>
    </source>
</evidence>
<comment type="caution">
    <text evidence="1">The sequence shown here is derived from an EMBL/GenBank/DDBJ whole genome shotgun (WGS) entry which is preliminary data.</text>
</comment>
<dbReference type="SUPFAM" id="SSF46785">
    <property type="entry name" value="Winged helix' DNA-binding domain"/>
    <property type="match status" value="1"/>
</dbReference>
<proteinExistence type="predicted"/>
<feature type="non-terminal residue" evidence="1">
    <location>
        <position position="1"/>
    </location>
</feature>
<evidence type="ECO:0008006" key="2">
    <source>
        <dbReference type="Google" id="ProtNLM"/>
    </source>
</evidence>
<reference evidence="1" key="1">
    <citation type="journal article" date="2014" name="Front. Microbiol.">
        <title>High frequency of phylogenetically diverse reductive dehalogenase-homologous genes in deep subseafloor sedimentary metagenomes.</title>
        <authorList>
            <person name="Kawai M."/>
            <person name="Futagami T."/>
            <person name="Toyoda A."/>
            <person name="Takaki Y."/>
            <person name="Nishi S."/>
            <person name="Hori S."/>
            <person name="Arai W."/>
            <person name="Tsubouchi T."/>
            <person name="Morono Y."/>
            <person name="Uchiyama I."/>
            <person name="Ito T."/>
            <person name="Fujiyama A."/>
            <person name="Inagaki F."/>
            <person name="Takami H."/>
        </authorList>
    </citation>
    <scope>NUCLEOTIDE SEQUENCE</scope>
    <source>
        <strain evidence="1">Expedition CK06-06</strain>
    </source>
</reference>